<accession>A0A6A6HTN8</accession>
<dbReference type="Proteomes" id="UP000800094">
    <property type="component" value="Unassembled WGS sequence"/>
</dbReference>
<reference evidence="1" key="1">
    <citation type="journal article" date="2020" name="Stud. Mycol.">
        <title>101 Dothideomycetes genomes: a test case for predicting lifestyles and emergence of pathogens.</title>
        <authorList>
            <person name="Haridas S."/>
            <person name="Albert R."/>
            <person name="Binder M."/>
            <person name="Bloem J."/>
            <person name="Labutti K."/>
            <person name="Salamov A."/>
            <person name="Andreopoulos B."/>
            <person name="Baker S."/>
            <person name="Barry K."/>
            <person name="Bills G."/>
            <person name="Bluhm B."/>
            <person name="Cannon C."/>
            <person name="Castanera R."/>
            <person name="Culley D."/>
            <person name="Daum C."/>
            <person name="Ezra D."/>
            <person name="Gonzalez J."/>
            <person name="Henrissat B."/>
            <person name="Kuo A."/>
            <person name="Liang C."/>
            <person name="Lipzen A."/>
            <person name="Lutzoni F."/>
            <person name="Magnuson J."/>
            <person name="Mondo S."/>
            <person name="Nolan M."/>
            <person name="Ohm R."/>
            <person name="Pangilinan J."/>
            <person name="Park H.-J."/>
            <person name="Ramirez L."/>
            <person name="Alfaro M."/>
            <person name="Sun H."/>
            <person name="Tritt A."/>
            <person name="Yoshinaga Y."/>
            <person name="Zwiers L.-H."/>
            <person name="Turgeon B."/>
            <person name="Goodwin S."/>
            <person name="Spatafora J."/>
            <person name="Crous P."/>
            <person name="Grigoriev I."/>
        </authorList>
    </citation>
    <scope>NUCLEOTIDE SEQUENCE</scope>
    <source>
        <strain evidence="1">CBS 122368</strain>
    </source>
</reference>
<name>A0A6A6HTN8_9PLEO</name>
<gene>
    <name evidence="1" type="ORF">BU26DRAFT_525211</name>
</gene>
<dbReference type="AlphaFoldDB" id="A0A6A6HTN8"/>
<proteinExistence type="predicted"/>
<sequence>MESPHIDLNESLDDALPKPVHIVTDEDMVAFREQQRLNPDAGPDVFISPLGDVSVQGYPNDRTPQHNGVSEILGVVQILEGAGIPCCMVAEPALIYYGTGRVMVEWIMCVPTDQLEAAAALFRAKLDTFEPFRPSALSRPQGMEHLFPRFKFDGLRLFFILMSAQACHIPCRPENIEYSPTGLPYPKLPIFAQSLLDTRNFVDLEDLIDGMNLTLDWGMENLDLEGTIDADWARWKANLLIGGQASEDQVPGWCANPMKRLDAWTEMVSDDAKKMRQGHKYLPSYETRFWKRGQKDPRLRKREYC</sequence>
<protein>
    <submittedName>
        <fullName evidence="1">Uncharacterized protein</fullName>
    </submittedName>
</protein>
<dbReference type="EMBL" id="ML987212">
    <property type="protein sequence ID" value="KAF2241381.1"/>
    <property type="molecule type" value="Genomic_DNA"/>
</dbReference>
<evidence type="ECO:0000313" key="2">
    <source>
        <dbReference type="Proteomes" id="UP000800094"/>
    </source>
</evidence>
<organism evidence="1 2">
    <name type="scientific">Trematosphaeria pertusa</name>
    <dbReference type="NCBI Taxonomy" id="390896"/>
    <lineage>
        <taxon>Eukaryota</taxon>
        <taxon>Fungi</taxon>
        <taxon>Dikarya</taxon>
        <taxon>Ascomycota</taxon>
        <taxon>Pezizomycotina</taxon>
        <taxon>Dothideomycetes</taxon>
        <taxon>Pleosporomycetidae</taxon>
        <taxon>Pleosporales</taxon>
        <taxon>Massarineae</taxon>
        <taxon>Trematosphaeriaceae</taxon>
        <taxon>Trematosphaeria</taxon>
    </lineage>
</organism>
<dbReference type="RefSeq" id="XP_033676385.1">
    <property type="nucleotide sequence ID" value="XM_033830450.1"/>
</dbReference>
<dbReference type="OrthoDB" id="3259529at2759"/>
<evidence type="ECO:0000313" key="1">
    <source>
        <dbReference type="EMBL" id="KAF2241381.1"/>
    </source>
</evidence>
<dbReference type="GeneID" id="54583780"/>
<keyword evidence="2" id="KW-1185">Reference proteome</keyword>